<reference evidence="1" key="1">
    <citation type="submission" date="2021-04" db="EMBL/GenBank/DDBJ databases">
        <authorList>
            <consortium name="Wellcome Sanger Institute Data Sharing"/>
        </authorList>
    </citation>
    <scope>NUCLEOTIDE SEQUENCE [LARGE SCALE GENOMIC DNA]</scope>
</reference>
<evidence type="ECO:0000313" key="2">
    <source>
        <dbReference type="Proteomes" id="UP000472265"/>
    </source>
</evidence>
<protein>
    <submittedName>
        <fullName evidence="1">Non-SMC condensin II complex, subunit G2</fullName>
    </submittedName>
</protein>
<sequence length="1138" mass="128294">MSKRTAFLEAACKENVEDFLRFIQLHKDKTEPFDVEEVVQEMPRAQRQTLWGKLASLLQDVLQELPPERWDRGREEGMEEESALDPKHAMAVVDGVTLVAAVSLNVLQDGDTYTALLEIANRLHDVLVLLPVSEAPLQHHIHTLCEAWWKKDLTDKEKLGRTAFLIALQKSFILKKPGAEIQRVWSLHDVLLSLDYTSEDNKQIVDLLLQCFHRPIYIRNDDGKRFLVFLFSWNVNFIWVIHGTIKNQLEFYSKTMTTHIMEIYFRAWKKASGDFLEQIESSCIQDFMQNAIFLHRSSPVHAKVRQIVSYFHSRKGCHAVDKMLHNLYKPILWKALSAANFEVRANATLLFTEAFPIHDPDQSNQNIDETIQKQLDAAMGLLEDTHPTVRSNATLGVCKILAKCWELLPPTIITDFLKKLVFELAADSSSPDVRCSVFKCLTIVLDNALSHPLLEKLLPTLKYSLHDNSEKVRTAFLDMLIKVKAVRAAKFWDVCNMDHLLARLAIDSHSVSKRIVDLLFKSFFPVNESDREWCCRCITLIQMNPMAARKFYQFAHKHTAPTNIIKLMLAIRRVLNSCIQTDFDQTDINESNKENSAQAEPLLGKDMVIVSRLLEVVVILWKSVEKALRQNEEAQKYTYAKFGNVIAKYFQTFEDDQCTAPLVQLASFMPPATVPTFSCGVLSRLRRLEPGAAPSQYSQLLDCICSWGQVADILELVTDWLSEALPKQGDKANANRKVRIQETVEAKPELALVYLEYLFSHTSTREKVLALGERPLKQLHTALGNWRSVLYTHLSATTEDPKSPDVETALKVFVYHGRLGAHLQHSSSEGREYLLSLEHVAAWIAERVLPFLAKRPSDDEEDEEKEKSPPLATKITESFLTVCRDVLLVGLGDDTFKGQMLHLCSLTLLSEAGYLCIPAVLPILKEVADSFAPDQAQENEEDPTTVMLGVVANIFHKIIELLVRRLRKEPEEGKELCQSALPALTDFLQVAQAWDTAPLSGVFSTLFAVIVVEQSHLLQKITHPEEVITPESVEDMPPLPSILLSVILKSPSVTRAFLTEVSSSVDSEAISSLNEVAAILRVLAVIKHVGQFKGALKSAATSAQQQLHTHAAASVDGGDIQRVIYESSVKTLNEILDL</sequence>
<dbReference type="InterPro" id="IPR024741">
    <property type="entry name" value="Condensin2_G2"/>
</dbReference>
<dbReference type="Gene3D" id="1.25.10.10">
    <property type="entry name" value="Leucine-rich Repeat Variant"/>
    <property type="match status" value="1"/>
</dbReference>
<dbReference type="OrthoDB" id="10062843at2759"/>
<dbReference type="PANTHER" id="PTHR16199">
    <property type="entry name" value="CONDENSIN-2 COMPLEX SUBUNIT G2"/>
    <property type="match status" value="1"/>
</dbReference>
<accession>A0A671VVE5</accession>
<gene>
    <name evidence="1" type="primary">NCAPG2</name>
    <name evidence="1" type="synonym">ncapg2</name>
</gene>
<proteinExistence type="predicted"/>
<reference evidence="1" key="2">
    <citation type="submission" date="2025-08" db="UniProtKB">
        <authorList>
            <consortium name="Ensembl"/>
        </authorList>
    </citation>
    <scope>IDENTIFICATION</scope>
</reference>
<dbReference type="InParanoid" id="A0A671VVE5"/>
<reference evidence="1" key="3">
    <citation type="submission" date="2025-09" db="UniProtKB">
        <authorList>
            <consortium name="Ensembl"/>
        </authorList>
    </citation>
    <scope>IDENTIFICATION</scope>
</reference>
<evidence type="ECO:0000313" key="1">
    <source>
        <dbReference type="Ensembl" id="ENSSAUP00010030853.1"/>
    </source>
</evidence>
<dbReference type="SUPFAM" id="SSF48371">
    <property type="entry name" value="ARM repeat"/>
    <property type="match status" value="1"/>
</dbReference>
<dbReference type="Pfam" id="PF12422">
    <property type="entry name" value="Condensin2nSMC"/>
    <property type="match status" value="1"/>
</dbReference>
<dbReference type="GO" id="GO:0005634">
    <property type="term" value="C:nucleus"/>
    <property type="evidence" value="ECO:0007669"/>
    <property type="project" value="InterPro"/>
</dbReference>
<dbReference type="Ensembl" id="ENSSAUT00010032527.1">
    <property type="protein sequence ID" value="ENSSAUP00010030853.1"/>
    <property type="gene ID" value="ENSSAUG00010013205.1"/>
</dbReference>
<dbReference type="Proteomes" id="UP000472265">
    <property type="component" value="Chromosome 19"/>
</dbReference>
<dbReference type="OMA" id="FMHHGVH"/>
<dbReference type="FunCoup" id="A0A671VVE5">
    <property type="interactions" value="1029"/>
</dbReference>
<dbReference type="InterPro" id="IPR011989">
    <property type="entry name" value="ARM-like"/>
</dbReference>
<dbReference type="RefSeq" id="XP_030254923.1">
    <property type="nucleotide sequence ID" value="XM_030399063.1"/>
</dbReference>
<dbReference type="GO" id="GO:0000070">
    <property type="term" value="P:mitotic sister chromatid segregation"/>
    <property type="evidence" value="ECO:0007669"/>
    <property type="project" value="TreeGrafter"/>
</dbReference>
<dbReference type="GO" id="GO:0000796">
    <property type="term" value="C:condensin complex"/>
    <property type="evidence" value="ECO:0007669"/>
    <property type="project" value="TreeGrafter"/>
</dbReference>
<dbReference type="InterPro" id="IPR016024">
    <property type="entry name" value="ARM-type_fold"/>
</dbReference>
<name>A0A671VVE5_SPAAU</name>
<dbReference type="CTD" id="54892"/>
<dbReference type="GeneTree" id="ENSGT00490000043432"/>
<dbReference type="GeneID" id="115570458"/>
<dbReference type="AlphaFoldDB" id="A0A671VVE5"/>
<dbReference type="PANTHER" id="PTHR16199:SF4">
    <property type="entry name" value="CONDENSIN-2 COMPLEX SUBUNIT G2"/>
    <property type="match status" value="1"/>
</dbReference>
<keyword evidence="2" id="KW-1185">Reference proteome</keyword>
<organism evidence="1 2">
    <name type="scientific">Sparus aurata</name>
    <name type="common">Gilthead sea bream</name>
    <dbReference type="NCBI Taxonomy" id="8175"/>
    <lineage>
        <taxon>Eukaryota</taxon>
        <taxon>Metazoa</taxon>
        <taxon>Chordata</taxon>
        <taxon>Craniata</taxon>
        <taxon>Vertebrata</taxon>
        <taxon>Euteleostomi</taxon>
        <taxon>Actinopterygii</taxon>
        <taxon>Neopterygii</taxon>
        <taxon>Teleostei</taxon>
        <taxon>Neoteleostei</taxon>
        <taxon>Acanthomorphata</taxon>
        <taxon>Eupercaria</taxon>
        <taxon>Spariformes</taxon>
        <taxon>Sparidae</taxon>
        <taxon>Sparus</taxon>
    </lineage>
</organism>